<dbReference type="OrthoDB" id="2011723at2759"/>
<name>A0A9J6B219_SOLCO</name>
<gene>
    <name evidence="7" type="ORF">H5410_002335</name>
</gene>
<organism evidence="7 8">
    <name type="scientific">Solanum commersonii</name>
    <name type="common">Commerson's wild potato</name>
    <name type="synonym">Commerson's nightshade</name>
    <dbReference type="NCBI Taxonomy" id="4109"/>
    <lineage>
        <taxon>Eukaryota</taxon>
        <taxon>Viridiplantae</taxon>
        <taxon>Streptophyta</taxon>
        <taxon>Embryophyta</taxon>
        <taxon>Tracheophyta</taxon>
        <taxon>Spermatophyta</taxon>
        <taxon>Magnoliopsida</taxon>
        <taxon>eudicotyledons</taxon>
        <taxon>Gunneridae</taxon>
        <taxon>Pentapetalae</taxon>
        <taxon>asterids</taxon>
        <taxon>lamiids</taxon>
        <taxon>Solanales</taxon>
        <taxon>Solanaceae</taxon>
        <taxon>Solanoideae</taxon>
        <taxon>Solaneae</taxon>
        <taxon>Solanum</taxon>
    </lineage>
</organism>
<evidence type="ECO:0000256" key="6">
    <source>
        <dbReference type="ARBA" id="ARBA00023212"/>
    </source>
</evidence>
<evidence type="ECO:0000313" key="7">
    <source>
        <dbReference type="EMBL" id="KAG5630618.1"/>
    </source>
</evidence>
<evidence type="ECO:0000256" key="5">
    <source>
        <dbReference type="ARBA" id="ARBA00022840"/>
    </source>
</evidence>
<evidence type="ECO:0008006" key="9">
    <source>
        <dbReference type="Google" id="ProtNLM"/>
    </source>
</evidence>
<evidence type="ECO:0000256" key="2">
    <source>
        <dbReference type="ARBA" id="ARBA00006752"/>
    </source>
</evidence>
<evidence type="ECO:0000256" key="4">
    <source>
        <dbReference type="ARBA" id="ARBA00022741"/>
    </source>
</evidence>
<protein>
    <recommendedName>
        <fullName evidence="9">Actin</fullName>
    </recommendedName>
</protein>
<dbReference type="EMBL" id="JACXVP010000001">
    <property type="protein sequence ID" value="KAG5630618.1"/>
    <property type="molecule type" value="Genomic_DNA"/>
</dbReference>
<dbReference type="GO" id="GO:0005524">
    <property type="term" value="F:ATP binding"/>
    <property type="evidence" value="ECO:0007669"/>
    <property type="project" value="UniProtKB-KW"/>
</dbReference>
<evidence type="ECO:0000313" key="8">
    <source>
        <dbReference type="Proteomes" id="UP000824120"/>
    </source>
</evidence>
<comment type="caution">
    <text evidence="7">The sequence shown here is derived from an EMBL/GenBank/DDBJ whole genome shotgun (WGS) entry which is preliminary data.</text>
</comment>
<keyword evidence="5" id="KW-0067">ATP-binding</keyword>
<comment type="subcellular location">
    <subcellularLocation>
        <location evidence="1">Cytoplasm</location>
        <location evidence="1">Cytoskeleton</location>
    </subcellularLocation>
</comment>
<dbReference type="GO" id="GO:0005856">
    <property type="term" value="C:cytoskeleton"/>
    <property type="evidence" value="ECO:0007669"/>
    <property type="project" value="UniProtKB-SubCell"/>
</dbReference>
<comment type="similarity">
    <text evidence="2">Belongs to the actin family.</text>
</comment>
<dbReference type="PANTHER" id="PTHR11937">
    <property type="entry name" value="ACTIN"/>
    <property type="match status" value="1"/>
</dbReference>
<dbReference type="Pfam" id="PF00022">
    <property type="entry name" value="Actin"/>
    <property type="match status" value="1"/>
</dbReference>
<sequence>MEATGIHDKAYNSIMRCNDDIRKYLFANIVLSGGSTMFPGIAERMSKKITALAPSYTKIKVIAPPESKYSSWIRGSVLASLTTFQKMCIVKAEYDEMGPSIINRVCF</sequence>
<dbReference type="SUPFAM" id="SSF53067">
    <property type="entry name" value="Actin-like ATPase domain"/>
    <property type="match status" value="1"/>
</dbReference>
<reference evidence="7 8" key="1">
    <citation type="submission" date="2020-09" db="EMBL/GenBank/DDBJ databases">
        <title>De no assembly of potato wild relative species, Solanum commersonii.</title>
        <authorList>
            <person name="Cho K."/>
        </authorList>
    </citation>
    <scope>NUCLEOTIDE SEQUENCE [LARGE SCALE GENOMIC DNA]</scope>
    <source>
        <strain evidence="7">LZ3.2</strain>
        <tissue evidence="7">Leaf</tissue>
    </source>
</reference>
<keyword evidence="6" id="KW-0206">Cytoskeleton</keyword>
<dbReference type="Gene3D" id="3.30.420.40">
    <property type="match status" value="2"/>
</dbReference>
<dbReference type="AlphaFoldDB" id="A0A9J6B219"/>
<dbReference type="InterPro" id="IPR043129">
    <property type="entry name" value="ATPase_NBD"/>
</dbReference>
<keyword evidence="3" id="KW-0963">Cytoplasm</keyword>
<evidence type="ECO:0000256" key="1">
    <source>
        <dbReference type="ARBA" id="ARBA00004245"/>
    </source>
</evidence>
<dbReference type="InterPro" id="IPR004000">
    <property type="entry name" value="Actin"/>
</dbReference>
<accession>A0A9J6B219</accession>
<keyword evidence="8" id="KW-1185">Reference proteome</keyword>
<keyword evidence="4" id="KW-0547">Nucleotide-binding</keyword>
<dbReference type="Proteomes" id="UP000824120">
    <property type="component" value="Chromosome 1"/>
</dbReference>
<evidence type="ECO:0000256" key="3">
    <source>
        <dbReference type="ARBA" id="ARBA00022490"/>
    </source>
</evidence>
<proteinExistence type="inferred from homology"/>
<dbReference type="FunFam" id="3.30.420.40:FF:000404">
    <property type="entry name" value="Major actin"/>
    <property type="match status" value="1"/>
</dbReference>